<dbReference type="EMBL" id="MT701590">
    <property type="protein sequence ID" value="QPB09153.1"/>
    <property type="molecule type" value="Genomic_DNA"/>
</dbReference>
<evidence type="ECO:0000313" key="1">
    <source>
        <dbReference type="EMBL" id="QPB09153.1"/>
    </source>
</evidence>
<proteinExistence type="predicted"/>
<name>A0A873WFR6_9CAUD</name>
<protein>
    <submittedName>
        <fullName evidence="1">Uncharacterized protein</fullName>
    </submittedName>
</protein>
<keyword evidence="2" id="KW-1185">Reference proteome</keyword>
<accession>A0A873WFR6</accession>
<gene>
    <name evidence="1" type="ORF">CPT_Miami_058</name>
</gene>
<reference evidence="1 2" key="1">
    <citation type="submission" date="2020-07" db="EMBL/GenBank/DDBJ databases">
        <title>Complete genome sequence of Klebsiella pneumoniae phage Miami.</title>
        <authorList>
            <person name="Mora D.A."/>
            <person name="Lessor L."/>
            <person name="Gill J."/>
            <person name="Liu M."/>
        </authorList>
    </citation>
    <scope>NUCLEOTIDE SEQUENCE [LARGE SCALE GENOMIC DNA]</scope>
</reference>
<organism evidence="1 2">
    <name type="scientific">Klebsiella phage Miami</name>
    <dbReference type="NCBI Taxonomy" id="2767581"/>
    <lineage>
        <taxon>Viruses</taxon>
        <taxon>Duplodnaviria</taxon>
        <taxon>Heunggongvirae</taxon>
        <taxon>Uroviricota</taxon>
        <taxon>Caudoviricetes</taxon>
        <taxon>Chimalliviridae</taxon>
        <taxon>Miamivirus</taxon>
        <taxon>Miamivirus miami</taxon>
    </lineage>
</organism>
<dbReference type="Proteomes" id="UP000662782">
    <property type="component" value="Segment"/>
</dbReference>
<sequence length="1071" mass="116476">MIILDETIPPNGQEDERFGLLLYALTDYGIKRELQHVASVAVLTDKVAEANAKMTSVSSAVNDALDAHIATKGPIHGETKETIGLGLVDNLRTATLEEHVDGSDDLFCTPAGVKYAAQFLVEPDYTGFIPQTVLPIAYFKRLTGDLSINSISFSPWTQSNKKGNLYITDGAYYVSLLSKNGGGVNYLSDLLTSRDLMYFTPSGGTIVPKLAYGWNAKTGYQTLSDGSKQLTFFDYTHNGTGGEFALNFSGSVTGDYLSTLFDPLLDTSSLIGGLRLTQAGLNVTLTTITQPDESVATLLVDNTTGFSFNATGPKGTVRTGTINNLIPLADFITVTDATAVTIDPTYTAIDQTHGYGNMEWEVKGKSAILYTDAILRTTFQGVVKKIVARIALRLTISGSTYTIAPLSQVSMATITAGAVAVSGNILFEEEIDGALHPVYGKGPFLSEGGHATSMASNQSFFLRAFTHDLTSLVDLAKNYHETLSLSGEYTKEYPGSFAAPIGVNIKRFIPFNSTASGLKVLTYPMANTSEDYYGVLSWDSPQILQSSKNKPLYYRFKQASSLTNFTLSSTIPTRLIVNSGADGSVTVRGLSFLRSDYTAGTGKLVITENEVKASETWALDADSITTMESILSTFSTRSHTAYTSAGVAYDASKQSMSWSVGILTTSDDITAVTRCVVLLSDGCGYVGCQIVPTTPNSGTRTFTINRASLGTLTSMTFGMAAVPDFSAAEYLTPPAYNDIMVLTRSDNSLEIAFNNAFKTKYGMASFLYSGTTLALDKIENPRVSVGNFPIIGKRGCCPISIPYYGIFRMTDNEEEFFNANLNRYLNQYGDLTDDVVTMGGSDYHLIRIPAGTKVFLDGREFQMISGLVVYAQVGVTSYIYLTAAADNVMAEARTVKSEPAVDEIIYAVMDEAGNLVINDTYTVIDGFAVSYTRQGSSIPYTTGYPMDLGETLFFKTTFGDPDLDVIMNSTMPEFGGMEYMPDLDEEINDIIPSWDNLEDQAMDLMMNQILPEDIGTLEENIDECINEIQPEYVEDYRDSNDIIVNQLMPEIGMSRFVLTDYIVNQILPDSE</sequence>
<evidence type="ECO:0000313" key="2">
    <source>
        <dbReference type="Proteomes" id="UP000662782"/>
    </source>
</evidence>